<gene>
    <name evidence="6" type="ORF">F5985_02745</name>
</gene>
<evidence type="ECO:0000256" key="4">
    <source>
        <dbReference type="ARBA" id="ARBA00022517"/>
    </source>
</evidence>
<reference evidence="6 7" key="1">
    <citation type="submission" date="2019-09" db="EMBL/GenBank/DDBJ databases">
        <title>Identification of Malikia spinosa a prominent benzene-, toluene-, and ethylbenzene-degrading bacterium: enrichment, isolation and whole genome sequencing.</title>
        <authorList>
            <person name="Tancsics A."/>
            <person name="Revesz F."/>
            <person name="Kriszt B."/>
        </authorList>
    </citation>
    <scope>NUCLEOTIDE SEQUENCE [LARGE SCALE GENOMIC DNA]</scope>
    <source>
        <strain evidence="6 7">AB6</strain>
    </source>
</reference>
<dbReference type="PANTHER" id="PTHR38099">
    <property type="entry name" value="LARGE RIBOSOMAL RNA SUBUNIT ACCUMULATION PROTEIN YCED"/>
    <property type="match status" value="1"/>
</dbReference>
<dbReference type="Pfam" id="PF02620">
    <property type="entry name" value="YceD"/>
    <property type="match status" value="1"/>
</dbReference>
<evidence type="ECO:0000256" key="3">
    <source>
        <dbReference type="ARBA" id="ARBA00015716"/>
    </source>
</evidence>
<organism evidence="6 7">
    <name type="scientific">Malikia spinosa</name>
    <dbReference type="NCBI Taxonomy" id="86180"/>
    <lineage>
        <taxon>Bacteria</taxon>
        <taxon>Pseudomonadati</taxon>
        <taxon>Pseudomonadota</taxon>
        <taxon>Betaproteobacteria</taxon>
        <taxon>Burkholderiales</taxon>
        <taxon>Comamonadaceae</taxon>
        <taxon>Malikia</taxon>
    </lineage>
</organism>
<keyword evidence="4" id="KW-0690">Ribosome biogenesis</keyword>
<evidence type="ECO:0000256" key="1">
    <source>
        <dbReference type="ARBA" id="ARBA00002868"/>
    </source>
</evidence>
<dbReference type="PANTHER" id="PTHR38099:SF1">
    <property type="entry name" value="LARGE RIBOSOMAL RNA SUBUNIT ACCUMULATION PROTEIN YCED"/>
    <property type="match status" value="1"/>
</dbReference>
<evidence type="ECO:0000256" key="2">
    <source>
        <dbReference type="ARBA" id="ARBA00010740"/>
    </source>
</evidence>
<sequence>MTAAMPPTTLDLRASAQKAETLSGQALLSAFARLADGLPELEVAPVRWSAQAELRQPLGDLGDLGADLGRTELPEPQLWLHLQASAELPQTCQRCLSPYAQPVEVDRWFRFVADEAVALAEDDECEEDLLALEPRFDLAALIEDELLLALPLVPMHEVCPVPVRMSAGELPDLPEEKKPNPFAALSALKGRTSDH</sequence>
<dbReference type="AlphaFoldDB" id="A0A7C9NAB9"/>
<dbReference type="EMBL" id="VYSB01000002">
    <property type="protein sequence ID" value="MYZ51079.1"/>
    <property type="molecule type" value="Genomic_DNA"/>
</dbReference>
<dbReference type="GO" id="GO:0005829">
    <property type="term" value="C:cytosol"/>
    <property type="evidence" value="ECO:0007669"/>
    <property type="project" value="TreeGrafter"/>
</dbReference>
<dbReference type="GO" id="GO:0042254">
    <property type="term" value="P:ribosome biogenesis"/>
    <property type="evidence" value="ECO:0007669"/>
    <property type="project" value="UniProtKB-KW"/>
</dbReference>
<comment type="caution">
    <text evidence="6">The sequence shown here is derived from an EMBL/GenBank/DDBJ whole genome shotgun (WGS) entry which is preliminary data.</text>
</comment>
<comment type="similarity">
    <text evidence="2">Belongs to the DUF177 domain family.</text>
</comment>
<dbReference type="InterPro" id="IPR039255">
    <property type="entry name" value="YceD_bac"/>
</dbReference>
<name>A0A7C9NAB9_9BURK</name>
<proteinExistence type="inferred from homology"/>
<dbReference type="Proteomes" id="UP000481947">
    <property type="component" value="Unassembled WGS sequence"/>
</dbReference>
<dbReference type="RefSeq" id="WP_161124230.1">
    <property type="nucleotide sequence ID" value="NZ_VYSB01000002.1"/>
</dbReference>
<evidence type="ECO:0000256" key="5">
    <source>
        <dbReference type="ARBA" id="ARBA00031841"/>
    </source>
</evidence>
<evidence type="ECO:0000313" key="7">
    <source>
        <dbReference type="Proteomes" id="UP000481947"/>
    </source>
</evidence>
<dbReference type="InterPro" id="IPR003772">
    <property type="entry name" value="YceD"/>
</dbReference>
<comment type="function">
    <text evidence="1">Plays a role in synthesis, processing and/or stability of 23S rRNA.</text>
</comment>
<protein>
    <recommendedName>
        <fullName evidence="3">Large ribosomal RNA subunit accumulation protein YceD</fullName>
    </recommendedName>
    <alternativeName>
        <fullName evidence="5">23S rRNA accumulation protein YceD</fullName>
    </alternativeName>
</protein>
<evidence type="ECO:0000313" key="6">
    <source>
        <dbReference type="EMBL" id="MYZ51079.1"/>
    </source>
</evidence>
<accession>A0A7C9NAB9</accession>